<feature type="region of interest" description="Disordered" evidence="1">
    <location>
        <begin position="89"/>
        <end position="160"/>
    </location>
</feature>
<evidence type="ECO:0000313" key="3">
    <source>
        <dbReference type="Proteomes" id="UP000499080"/>
    </source>
</evidence>
<feature type="compositionally biased region" description="Acidic residues" evidence="1">
    <location>
        <begin position="108"/>
        <end position="117"/>
    </location>
</feature>
<evidence type="ECO:0000313" key="2">
    <source>
        <dbReference type="EMBL" id="GBM97882.1"/>
    </source>
</evidence>
<keyword evidence="3" id="KW-1185">Reference proteome</keyword>
<accession>A0A4Y2K9A0</accession>
<name>A0A4Y2K9A0_ARAVE</name>
<reference evidence="2 3" key="1">
    <citation type="journal article" date="2019" name="Sci. Rep.">
        <title>Orb-weaving spider Araneus ventricosus genome elucidates the spidroin gene catalogue.</title>
        <authorList>
            <person name="Kono N."/>
            <person name="Nakamura H."/>
            <person name="Ohtoshi R."/>
            <person name="Moran D.A.P."/>
            <person name="Shinohara A."/>
            <person name="Yoshida Y."/>
            <person name="Fujiwara M."/>
            <person name="Mori M."/>
            <person name="Tomita M."/>
            <person name="Arakawa K."/>
        </authorList>
    </citation>
    <scope>NUCLEOTIDE SEQUENCE [LARGE SCALE GENOMIC DNA]</scope>
</reference>
<sequence>MDPKVQSSVTSFQRHRDGFQGTIKDYIVPKTQKWILRYNQGLHRSKDAEVDVQSRAHAFPDRVWTYFCVSYLPDELEAEEVGEDLRDVVDDGGDAEECGGAPQVLQVPEEEGEDEADAEAHEPGDVEEGSVAQVGEGTHHGEPLGQLTSGLREHGALDGDKRNITLQETGSLQFLSLPTPFQRSSSSPFSFK</sequence>
<organism evidence="2 3">
    <name type="scientific">Araneus ventricosus</name>
    <name type="common">Orbweaver spider</name>
    <name type="synonym">Epeira ventricosa</name>
    <dbReference type="NCBI Taxonomy" id="182803"/>
    <lineage>
        <taxon>Eukaryota</taxon>
        <taxon>Metazoa</taxon>
        <taxon>Ecdysozoa</taxon>
        <taxon>Arthropoda</taxon>
        <taxon>Chelicerata</taxon>
        <taxon>Arachnida</taxon>
        <taxon>Araneae</taxon>
        <taxon>Araneomorphae</taxon>
        <taxon>Entelegynae</taxon>
        <taxon>Araneoidea</taxon>
        <taxon>Araneidae</taxon>
        <taxon>Araneus</taxon>
    </lineage>
</organism>
<proteinExistence type="predicted"/>
<evidence type="ECO:0000256" key="1">
    <source>
        <dbReference type="SAM" id="MobiDB-lite"/>
    </source>
</evidence>
<gene>
    <name evidence="2" type="ORF">AVEN_205307_1</name>
</gene>
<protein>
    <submittedName>
        <fullName evidence="2">Uncharacterized protein</fullName>
    </submittedName>
</protein>
<dbReference type="Proteomes" id="UP000499080">
    <property type="component" value="Unassembled WGS sequence"/>
</dbReference>
<dbReference type="AlphaFoldDB" id="A0A4Y2K9A0"/>
<feature type="compositionally biased region" description="Basic and acidic residues" evidence="1">
    <location>
        <begin position="151"/>
        <end position="160"/>
    </location>
</feature>
<comment type="caution">
    <text evidence="2">The sequence shown here is derived from an EMBL/GenBank/DDBJ whole genome shotgun (WGS) entry which is preliminary data.</text>
</comment>
<dbReference type="EMBL" id="BGPR01004279">
    <property type="protein sequence ID" value="GBM97882.1"/>
    <property type="molecule type" value="Genomic_DNA"/>
</dbReference>